<proteinExistence type="predicted"/>
<dbReference type="HOGENOM" id="CLU_115504_0_0_1"/>
<protein>
    <submittedName>
        <fullName evidence="2">Uncharacterized protein</fullName>
    </submittedName>
</protein>
<dbReference type="RefSeq" id="XP_009545978.1">
    <property type="nucleotide sequence ID" value="XM_009547683.1"/>
</dbReference>
<name>W4K6E5_HETIT</name>
<feature type="region of interest" description="Disordered" evidence="1">
    <location>
        <begin position="1"/>
        <end position="27"/>
    </location>
</feature>
<dbReference type="EMBL" id="KI925458">
    <property type="protein sequence ID" value="ETW81309.1"/>
    <property type="molecule type" value="Genomic_DNA"/>
</dbReference>
<dbReference type="InParanoid" id="W4K6E5"/>
<accession>W4K6E5</accession>
<organism evidence="2 3">
    <name type="scientific">Heterobasidion irregulare (strain TC 32-1)</name>
    <dbReference type="NCBI Taxonomy" id="747525"/>
    <lineage>
        <taxon>Eukaryota</taxon>
        <taxon>Fungi</taxon>
        <taxon>Dikarya</taxon>
        <taxon>Basidiomycota</taxon>
        <taxon>Agaricomycotina</taxon>
        <taxon>Agaricomycetes</taxon>
        <taxon>Russulales</taxon>
        <taxon>Bondarzewiaceae</taxon>
        <taxon>Heterobasidion</taxon>
        <taxon>Heterobasidion annosum species complex</taxon>
    </lineage>
</organism>
<dbReference type="GeneID" id="20670473"/>
<reference evidence="2 3" key="1">
    <citation type="journal article" date="2012" name="New Phytol.">
        <title>Insight into trade-off between wood decay and parasitism from the genome of a fungal forest pathogen.</title>
        <authorList>
            <person name="Olson A."/>
            <person name="Aerts A."/>
            <person name="Asiegbu F."/>
            <person name="Belbahri L."/>
            <person name="Bouzid O."/>
            <person name="Broberg A."/>
            <person name="Canback B."/>
            <person name="Coutinho P.M."/>
            <person name="Cullen D."/>
            <person name="Dalman K."/>
            <person name="Deflorio G."/>
            <person name="van Diepen L.T."/>
            <person name="Dunand C."/>
            <person name="Duplessis S."/>
            <person name="Durling M."/>
            <person name="Gonthier P."/>
            <person name="Grimwood J."/>
            <person name="Fossdal C.G."/>
            <person name="Hansson D."/>
            <person name="Henrissat B."/>
            <person name="Hietala A."/>
            <person name="Himmelstrand K."/>
            <person name="Hoffmeister D."/>
            <person name="Hogberg N."/>
            <person name="James T.Y."/>
            <person name="Karlsson M."/>
            <person name="Kohler A."/>
            <person name="Kues U."/>
            <person name="Lee Y.H."/>
            <person name="Lin Y.C."/>
            <person name="Lind M."/>
            <person name="Lindquist E."/>
            <person name="Lombard V."/>
            <person name="Lucas S."/>
            <person name="Lunden K."/>
            <person name="Morin E."/>
            <person name="Murat C."/>
            <person name="Park J."/>
            <person name="Raffaello T."/>
            <person name="Rouze P."/>
            <person name="Salamov A."/>
            <person name="Schmutz J."/>
            <person name="Solheim H."/>
            <person name="Stahlberg J."/>
            <person name="Velez H."/>
            <person name="de Vries R.P."/>
            <person name="Wiebenga A."/>
            <person name="Woodward S."/>
            <person name="Yakovlev I."/>
            <person name="Garbelotto M."/>
            <person name="Martin F."/>
            <person name="Grigoriev I.V."/>
            <person name="Stenlid J."/>
        </authorList>
    </citation>
    <scope>NUCLEOTIDE SEQUENCE [LARGE SCALE GENOMIC DNA]</scope>
    <source>
        <strain evidence="2 3">TC 32-1</strain>
    </source>
</reference>
<evidence type="ECO:0000313" key="2">
    <source>
        <dbReference type="EMBL" id="ETW81309.1"/>
    </source>
</evidence>
<gene>
    <name evidence="2" type="ORF">HETIRDRAFT_318084</name>
</gene>
<dbReference type="AlphaFoldDB" id="W4K6E5"/>
<keyword evidence="3" id="KW-1185">Reference proteome</keyword>
<evidence type="ECO:0000313" key="3">
    <source>
        <dbReference type="Proteomes" id="UP000030671"/>
    </source>
</evidence>
<evidence type="ECO:0000256" key="1">
    <source>
        <dbReference type="SAM" id="MobiDB-lite"/>
    </source>
</evidence>
<dbReference type="Proteomes" id="UP000030671">
    <property type="component" value="Unassembled WGS sequence"/>
</dbReference>
<dbReference type="KEGG" id="hir:HETIRDRAFT_318084"/>
<sequence>METQRHPNIAISPETGSTPKHGKLSRSRPLSVEERIAIIFKCVPKELRPRFSLSDHFYSMEEVASAPPLLSLPRALIPKRGRETPPYLHYGLPISLEKMTSLARSREPTVEIIIKLGFVSLTVRQLAAKCLSEEIGWPVYLERVLNAPNTPFAVCLIENHTVEERQKTNEFPTRDHIRRMQKALEVGPEARPLWYIAAGFYTWQYHH</sequence>